<dbReference type="PANTHER" id="PTHR22901">
    <property type="entry name" value="SIALATE O-ACETYLESTERASE"/>
    <property type="match status" value="1"/>
</dbReference>
<dbReference type="GO" id="GO:0001681">
    <property type="term" value="F:sialate O-acetylesterase activity"/>
    <property type="evidence" value="ECO:0007669"/>
    <property type="project" value="InterPro"/>
</dbReference>
<dbReference type="STRING" id="78345.BMERY_1554"/>
<organism evidence="1 2">
    <name type="scientific">Bifidobacterium merycicum</name>
    <dbReference type="NCBI Taxonomy" id="78345"/>
    <lineage>
        <taxon>Bacteria</taxon>
        <taxon>Bacillati</taxon>
        <taxon>Actinomycetota</taxon>
        <taxon>Actinomycetes</taxon>
        <taxon>Bifidobacteriales</taxon>
        <taxon>Bifidobacteriaceae</taxon>
        <taxon>Bifidobacterium</taxon>
    </lineage>
</organism>
<dbReference type="InterPro" id="IPR036514">
    <property type="entry name" value="SGNH_hydro_sf"/>
</dbReference>
<accession>A0A087BJK4</accession>
<dbReference type="PANTHER" id="PTHR22901:SF0">
    <property type="entry name" value="SIALATE O-ACETYLESTERASE"/>
    <property type="match status" value="1"/>
</dbReference>
<dbReference type="AlphaFoldDB" id="A0A087BJK4"/>
<dbReference type="Gene3D" id="3.40.50.1110">
    <property type="entry name" value="SGNH hydrolase"/>
    <property type="match status" value="1"/>
</dbReference>
<protein>
    <recommendedName>
        <fullName evidence="3">Sialate O-acetylesterase domain-containing protein</fullName>
    </recommendedName>
</protein>
<dbReference type="InterPro" id="IPR039329">
    <property type="entry name" value="SIAE"/>
</dbReference>
<dbReference type="eggNOG" id="COG3250">
    <property type="taxonomic scope" value="Bacteria"/>
</dbReference>
<keyword evidence="2" id="KW-1185">Reference proteome</keyword>
<dbReference type="RefSeq" id="WP_234945707.1">
    <property type="nucleotide sequence ID" value="NZ_JGZC01000003.1"/>
</dbReference>
<dbReference type="Proteomes" id="UP000029060">
    <property type="component" value="Unassembled WGS sequence"/>
</dbReference>
<name>A0A087BJK4_9BIFI</name>
<evidence type="ECO:0000313" key="2">
    <source>
        <dbReference type="Proteomes" id="UP000029060"/>
    </source>
</evidence>
<dbReference type="EMBL" id="JGZC01000003">
    <property type="protein sequence ID" value="KFI71204.1"/>
    <property type="molecule type" value="Genomic_DNA"/>
</dbReference>
<comment type="caution">
    <text evidence="1">The sequence shown here is derived from an EMBL/GenBank/DDBJ whole genome shotgun (WGS) entry which is preliminary data.</text>
</comment>
<dbReference type="GO" id="GO:0005975">
    <property type="term" value="P:carbohydrate metabolic process"/>
    <property type="evidence" value="ECO:0007669"/>
    <property type="project" value="TreeGrafter"/>
</dbReference>
<evidence type="ECO:0008006" key="3">
    <source>
        <dbReference type="Google" id="ProtNLM"/>
    </source>
</evidence>
<reference evidence="1 2" key="1">
    <citation type="submission" date="2014-03" db="EMBL/GenBank/DDBJ databases">
        <title>Genomics of Bifidobacteria.</title>
        <authorList>
            <person name="Ventura M."/>
            <person name="Milani C."/>
            <person name="Lugli G.A."/>
        </authorList>
    </citation>
    <scope>NUCLEOTIDE SEQUENCE [LARGE SCALE GENOMIC DNA]</scope>
    <source>
        <strain evidence="1 2">LMG 11341</strain>
    </source>
</reference>
<dbReference type="SUPFAM" id="SSF52266">
    <property type="entry name" value="SGNH hydrolase"/>
    <property type="match status" value="1"/>
</dbReference>
<evidence type="ECO:0000313" key="1">
    <source>
        <dbReference type="EMBL" id="KFI71204.1"/>
    </source>
</evidence>
<sequence length="306" mass="34190">MVLQLPKLLDDGCVLQAGATIHIWGAGDPGRGVLVRLDGKDRTTRVGDDGSWSVPYGPIKAGGPYDLTVRYEDGTECISRQCYAGEVFLCSGQSNMELPMAWVRADYPLEWNREPDPLLRQYKAIPDCDFNGPRSDHDHAFWQGCDAENLGDFSALAYFFGRRIRQWLNVPVGLLNVSLGGSPIESWMDADALRAFPEALADLEPYLGDGVASKKSRDSVAERDRWYQALGYEAVADAHHEWLPLIAWDCPESKNVEPRDVAWHDIRLPGWYKDRGLAGFRGEITMRKTVFLPPSDAGKPALFVYV</sequence>
<gene>
    <name evidence="1" type="ORF">BMERY_1554</name>
</gene>
<proteinExistence type="predicted"/>